<evidence type="ECO:0000313" key="3">
    <source>
        <dbReference type="Proteomes" id="UP001190700"/>
    </source>
</evidence>
<name>A0AAE0CDW9_9CHLO</name>
<dbReference type="AlphaFoldDB" id="A0AAE0CDW9"/>
<accession>A0AAE0CDW9</accession>
<gene>
    <name evidence="2" type="ORF">CYMTET_38137</name>
</gene>
<keyword evidence="3" id="KW-1185">Reference proteome</keyword>
<evidence type="ECO:0000256" key="1">
    <source>
        <dbReference type="SAM" id="MobiDB-lite"/>
    </source>
</evidence>
<dbReference type="Proteomes" id="UP001190700">
    <property type="component" value="Unassembled WGS sequence"/>
</dbReference>
<reference evidence="2 3" key="1">
    <citation type="journal article" date="2015" name="Genome Biol. Evol.">
        <title>Comparative Genomics of a Bacterivorous Green Alga Reveals Evolutionary Causalities and Consequences of Phago-Mixotrophic Mode of Nutrition.</title>
        <authorList>
            <person name="Burns J.A."/>
            <person name="Paasch A."/>
            <person name="Narechania A."/>
            <person name="Kim E."/>
        </authorList>
    </citation>
    <scope>NUCLEOTIDE SEQUENCE [LARGE SCALE GENOMIC DNA]</scope>
    <source>
        <strain evidence="2 3">PLY_AMNH</strain>
    </source>
</reference>
<feature type="region of interest" description="Disordered" evidence="1">
    <location>
        <begin position="116"/>
        <end position="145"/>
    </location>
</feature>
<comment type="caution">
    <text evidence="2">The sequence shown here is derived from an EMBL/GenBank/DDBJ whole genome shotgun (WGS) entry which is preliminary data.</text>
</comment>
<dbReference type="EMBL" id="LGRX02025339">
    <property type="protein sequence ID" value="KAK3252573.1"/>
    <property type="molecule type" value="Genomic_DNA"/>
</dbReference>
<feature type="region of interest" description="Disordered" evidence="1">
    <location>
        <begin position="1"/>
        <end position="21"/>
    </location>
</feature>
<evidence type="ECO:0000313" key="2">
    <source>
        <dbReference type="EMBL" id="KAK3252573.1"/>
    </source>
</evidence>
<feature type="compositionally biased region" description="Polar residues" evidence="1">
    <location>
        <begin position="116"/>
        <end position="127"/>
    </location>
</feature>
<proteinExistence type="predicted"/>
<organism evidence="2 3">
    <name type="scientific">Cymbomonas tetramitiformis</name>
    <dbReference type="NCBI Taxonomy" id="36881"/>
    <lineage>
        <taxon>Eukaryota</taxon>
        <taxon>Viridiplantae</taxon>
        <taxon>Chlorophyta</taxon>
        <taxon>Pyramimonadophyceae</taxon>
        <taxon>Pyramimonadales</taxon>
        <taxon>Pyramimonadaceae</taxon>
        <taxon>Cymbomonas</taxon>
    </lineage>
</organism>
<protein>
    <submittedName>
        <fullName evidence="2">Uncharacterized protein</fullName>
    </submittedName>
</protein>
<sequence length="234" mass="26453">MSFSTAGLKRGDRGHHVSRHGVRFSAEQVPALLAPEKATEASVLTRQNYQQNWLEWAGDGPHTSEQLENSADDGVFWSSKEPQRSDIVHRAKVRYSKVQSTHEALEEQFRATHTFKPNANRNSTTTEIAPPRRRRPASAASSRERLMKPTLSSLQRMEATIAQRMTQKAMVHQVRDSWQGSVEGTGWVAGYTDRLMELRDVSRPSMQTIAGKGNFWGIAYRYPLHTPMYVSIST</sequence>